<dbReference type="Proteomes" id="UP000248961">
    <property type="component" value="Unassembled WGS sequence"/>
</dbReference>
<dbReference type="RefSeq" id="XP_025552660.1">
    <property type="nucleotide sequence ID" value="XM_025695872.1"/>
</dbReference>
<accession>A0A395I128</accession>
<proteinExistence type="predicted"/>
<dbReference type="EMBL" id="KZ824279">
    <property type="protein sequence ID" value="RAL13506.1"/>
    <property type="molecule type" value="Genomic_DNA"/>
</dbReference>
<dbReference type="VEuPathDB" id="FungiDB:BO97DRAFT_40846"/>
<keyword evidence="2" id="KW-1185">Reference proteome</keyword>
<gene>
    <name evidence="1" type="ORF">BO97DRAFT_40846</name>
</gene>
<reference evidence="1 2" key="1">
    <citation type="submission" date="2018-02" db="EMBL/GenBank/DDBJ databases">
        <title>The genomes of Aspergillus section Nigri reveals drivers in fungal speciation.</title>
        <authorList>
            <consortium name="DOE Joint Genome Institute"/>
            <person name="Vesth T.C."/>
            <person name="Nybo J."/>
            <person name="Theobald S."/>
            <person name="Brandl J."/>
            <person name="Frisvad J.C."/>
            <person name="Nielsen K.F."/>
            <person name="Lyhne E.K."/>
            <person name="Kogle M.E."/>
            <person name="Kuo A."/>
            <person name="Riley R."/>
            <person name="Clum A."/>
            <person name="Nolan M."/>
            <person name="Lipzen A."/>
            <person name="Salamov A."/>
            <person name="Henrissat B."/>
            <person name="Wiebenga A."/>
            <person name="De vries R.P."/>
            <person name="Grigoriev I.V."/>
            <person name="Mortensen U.H."/>
            <person name="Andersen M.R."/>
            <person name="Baker S.E."/>
        </authorList>
    </citation>
    <scope>NUCLEOTIDE SEQUENCE [LARGE SCALE GENOMIC DNA]</scope>
    <source>
        <strain evidence="1 2">CBS 101889</strain>
    </source>
</reference>
<dbReference type="AlphaFoldDB" id="A0A395I128"/>
<dbReference type="GeneID" id="37200161"/>
<name>A0A395I128_ASPHC</name>
<evidence type="ECO:0000313" key="1">
    <source>
        <dbReference type="EMBL" id="RAL13506.1"/>
    </source>
</evidence>
<organism evidence="1 2">
    <name type="scientific">Aspergillus homomorphus (strain CBS 101889)</name>
    <dbReference type="NCBI Taxonomy" id="1450537"/>
    <lineage>
        <taxon>Eukaryota</taxon>
        <taxon>Fungi</taxon>
        <taxon>Dikarya</taxon>
        <taxon>Ascomycota</taxon>
        <taxon>Pezizomycotina</taxon>
        <taxon>Eurotiomycetes</taxon>
        <taxon>Eurotiomycetidae</taxon>
        <taxon>Eurotiales</taxon>
        <taxon>Aspergillaceae</taxon>
        <taxon>Aspergillus</taxon>
        <taxon>Aspergillus subgen. Circumdati</taxon>
    </lineage>
</organism>
<evidence type="ECO:0000313" key="2">
    <source>
        <dbReference type="Proteomes" id="UP000248961"/>
    </source>
</evidence>
<protein>
    <submittedName>
        <fullName evidence="1">Uncharacterized protein</fullName>
    </submittedName>
</protein>
<sequence length="95" mass="11145">MPWNLILLRYRTVPGSVALPNYKRGHFKQRIYLLSLLFFSIAWKLWEGSEGALEKERKKEDSNTVVNKLMRCDDKSRKTTISPVLPPFLFFPKTS</sequence>